<evidence type="ECO:0000256" key="8">
    <source>
        <dbReference type="ARBA" id="ARBA00023136"/>
    </source>
</evidence>
<dbReference type="InterPro" id="IPR043130">
    <property type="entry name" value="CDP-OH_PTrfase_TM_dom"/>
</dbReference>
<keyword evidence="9" id="KW-0594">Phospholipid biosynthesis</keyword>
<feature type="transmembrane region" description="Helical" evidence="12">
    <location>
        <begin position="44"/>
        <end position="66"/>
    </location>
</feature>
<reference evidence="13" key="1">
    <citation type="submission" date="2020-02" db="EMBL/GenBank/DDBJ databases">
        <authorList>
            <person name="Meier V. D."/>
        </authorList>
    </citation>
    <scope>NUCLEOTIDE SEQUENCE</scope>
    <source>
        <strain evidence="13">AVDCRST_MAG67</strain>
    </source>
</reference>
<dbReference type="Pfam" id="PF01066">
    <property type="entry name" value="CDP-OH_P_transf"/>
    <property type="match status" value="1"/>
</dbReference>
<dbReference type="AlphaFoldDB" id="A0A6J4T2H4"/>
<dbReference type="InterPro" id="IPR000462">
    <property type="entry name" value="CDP-OH_P_trans"/>
</dbReference>
<dbReference type="PANTHER" id="PTHR14269:SF62">
    <property type="entry name" value="CDP-DIACYLGLYCEROL--GLYCEROL-3-PHOSPHATE 3-PHOSPHATIDYLTRANSFERASE 1, CHLOROPLASTIC"/>
    <property type="match status" value="1"/>
</dbReference>
<dbReference type="PROSITE" id="PS00379">
    <property type="entry name" value="CDP_ALCOHOL_P_TRANSF"/>
    <property type="match status" value="1"/>
</dbReference>
<evidence type="ECO:0000256" key="9">
    <source>
        <dbReference type="ARBA" id="ARBA00023209"/>
    </source>
</evidence>
<evidence type="ECO:0000256" key="11">
    <source>
        <dbReference type="RuleBase" id="RU003750"/>
    </source>
</evidence>
<sequence length="217" mass="23720">MADAPVSDAAQKVRLGFRRLMGLDRSGPPPPQTRKGQPWNVWTLPNAIGFVRLALIPLFVVLALSSENGTDALPAILFAVISWSDYLDGIAARITGQYSRFGALLDPFVDRLLVVAGLVVCWNFELLPRWAIAVLVARELLLLVLGQVAVRKGIEVTINWPGRLAVWPTMSAIFFALVGFATVAEVLLYIGLALAYYAVVLYTRDSMAQLRELRGAG</sequence>
<dbReference type="GO" id="GO:0016020">
    <property type="term" value="C:membrane"/>
    <property type="evidence" value="ECO:0007669"/>
    <property type="project" value="UniProtKB-SubCell"/>
</dbReference>
<name>A0A6J4T2H4_9ACTN</name>
<evidence type="ECO:0000256" key="10">
    <source>
        <dbReference type="ARBA" id="ARBA00023264"/>
    </source>
</evidence>
<dbReference type="PANTHER" id="PTHR14269">
    <property type="entry name" value="CDP-DIACYLGLYCEROL--GLYCEROL-3-PHOSPHATE 3-PHOSPHATIDYLTRANSFERASE-RELATED"/>
    <property type="match status" value="1"/>
</dbReference>
<evidence type="ECO:0000256" key="12">
    <source>
        <dbReference type="SAM" id="Phobius"/>
    </source>
</evidence>
<accession>A0A6J4T2H4</accession>
<proteinExistence type="inferred from homology"/>
<feature type="transmembrane region" description="Helical" evidence="12">
    <location>
        <begin position="186"/>
        <end position="204"/>
    </location>
</feature>
<evidence type="ECO:0000313" key="13">
    <source>
        <dbReference type="EMBL" id="CAA9511499.1"/>
    </source>
</evidence>
<gene>
    <name evidence="13" type="ORF">AVDCRST_MAG67-2759</name>
</gene>
<keyword evidence="4 11" id="KW-0808">Transferase</keyword>
<dbReference type="InterPro" id="IPR050324">
    <property type="entry name" value="CDP-alcohol_PTase-I"/>
</dbReference>
<dbReference type="GO" id="GO:0046474">
    <property type="term" value="P:glycerophospholipid biosynthetic process"/>
    <property type="evidence" value="ECO:0007669"/>
    <property type="project" value="TreeGrafter"/>
</dbReference>
<dbReference type="EC" id="2.7.8.5" evidence="13"/>
<keyword evidence="3" id="KW-0444">Lipid biosynthesis</keyword>
<keyword evidence="5 12" id="KW-0812">Transmembrane</keyword>
<keyword evidence="6 12" id="KW-1133">Transmembrane helix</keyword>
<dbReference type="InterPro" id="IPR048254">
    <property type="entry name" value="CDP_ALCOHOL_P_TRANSF_CS"/>
</dbReference>
<organism evidence="13">
    <name type="scientific">uncultured Solirubrobacteraceae bacterium</name>
    <dbReference type="NCBI Taxonomy" id="1162706"/>
    <lineage>
        <taxon>Bacteria</taxon>
        <taxon>Bacillati</taxon>
        <taxon>Actinomycetota</taxon>
        <taxon>Thermoleophilia</taxon>
        <taxon>Solirubrobacterales</taxon>
        <taxon>Solirubrobacteraceae</taxon>
        <taxon>environmental samples</taxon>
    </lineage>
</organism>
<evidence type="ECO:0000256" key="6">
    <source>
        <dbReference type="ARBA" id="ARBA00022989"/>
    </source>
</evidence>
<keyword evidence="10" id="KW-1208">Phospholipid metabolism</keyword>
<evidence type="ECO:0000256" key="2">
    <source>
        <dbReference type="ARBA" id="ARBA00010441"/>
    </source>
</evidence>
<comment type="similarity">
    <text evidence="2 11">Belongs to the CDP-alcohol phosphatidyltransferase class-I family.</text>
</comment>
<evidence type="ECO:0000256" key="1">
    <source>
        <dbReference type="ARBA" id="ARBA00004141"/>
    </source>
</evidence>
<evidence type="ECO:0000256" key="4">
    <source>
        <dbReference type="ARBA" id="ARBA00022679"/>
    </source>
</evidence>
<dbReference type="EMBL" id="CADCVQ010000115">
    <property type="protein sequence ID" value="CAA9511499.1"/>
    <property type="molecule type" value="Genomic_DNA"/>
</dbReference>
<dbReference type="Gene3D" id="1.20.120.1760">
    <property type="match status" value="1"/>
</dbReference>
<protein>
    <submittedName>
        <fullName evidence="13">CDP-diacylglycerol--glycerol-3-phosphate 3-phosphatidyltransferase</fullName>
        <ecNumber evidence="13">2.7.8.5</ecNumber>
    </submittedName>
</protein>
<evidence type="ECO:0000256" key="5">
    <source>
        <dbReference type="ARBA" id="ARBA00022692"/>
    </source>
</evidence>
<evidence type="ECO:0000256" key="7">
    <source>
        <dbReference type="ARBA" id="ARBA00023098"/>
    </source>
</evidence>
<keyword evidence="8 12" id="KW-0472">Membrane</keyword>
<evidence type="ECO:0000256" key="3">
    <source>
        <dbReference type="ARBA" id="ARBA00022516"/>
    </source>
</evidence>
<comment type="subcellular location">
    <subcellularLocation>
        <location evidence="1">Membrane</location>
        <topology evidence="1">Multi-pass membrane protein</topology>
    </subcellularLocation>
</comment>
<keyword evidence="7" id="KW-0443">Lipid metabolism</keyword>
<dbReference type="GO" id="GO:0008444">
    <property type="term" value="F:CDP-diacylglycerol-glycerol-3-phosphate 3-phosphatidyltransferase activity"/>
    <property type="evidence" value="ECO:0007669"/>
    <property type="project" value="UniProtKB-EC"/>
</dbReference>